<dbReference type="STRING" id="4565.A0A3B6RHE0"/>
<dbReference type="GO" id="GO:0000978">
    <property type="term" value="F:RNA polymerase II cis-regulatory region sequence-specific DNA binding"/>
    <property type="evidence" value="ECO:0000318"/>
    <property type="project" value="GO_Central"/>
</dbReference>
<dbReference type="Gramene" id="TraesCAD_scaffold_064472_01G000300.1">
    <property type="protein sequence ID" value="TraesCAD_scaffold_064472_01G000300.1"/>
    <property type="gene ID" value="TraesCAD_scaffold_064472_01G000300"/>
</dbReference>
<dbReference type="Gramene" id="TraesLAC7A03G03904020.1">
    <property type="protein sequence ID" value="TraesLAC7A03G03904020.1.CDS1"/>
    <property type="gene ID" value="TraesLAC7A03G03904020"/>
</dbReference>
<dbReference type="RefSeq" id="XP_044427104.1">
    <property type="nucleotide sequence ID" value="XM_044571169.1"/>
</dbReference>
<proteinExistence type="predicted"/>
<dbReference type="Gramene" id="TraesLDM7A03G03954050.1">
    <property type="protein sequence ID" value="TraesLDM7A03G03954050.1.CDS1"/>
    <property type="gene ID" value="TraesLDM7A03G03954050"/>
</dbReference>
<dbReference type="Gramene" id="TraesPARA_EIv1.0_2310110.1">
    <property type="protein sequence ID" value="TraesPARA_EIv1.0_2310110.1.CDS1"/>
    <property type="gene ID" value="TraesPARA_EIv1.0_2310110"/>
</dbReference>
<accession>A0A3B6RHE0</accession>
<reference evidence="1" key="1">
    <citation type="submission" date="2018-08" db="EMBL/GenBank/DDBJ databases">
        <authorList>
            <person name="Rossello M."/>
        </authorList>
    </citation>
    <scope>NUCLEOTIDE SEQUENCE [LARGE SCALE GENOMIC DNA]</scope>
    <source>
        <strain evidence="1">cv. Chinese Spring</strain>
    </source>
</reference>
<evidence type="ECO:0000313" key="2">
    <source>
        <dbReference type="Proteomes" id="UP000019116"/>
    </source>
</evidence>
<dbReference type="Gramene" id="TraesNOR7A03G03994190.1">
    <property type="protein sequence ID" value="TraesNOR7A03G03994190.1.CDS1"/>
    <property type="gene ID" value="TraesNOR7A03G03994190"/>
</dbReference>
<reference evidence="1" key="2">
    <citation type="submission" date="2018-10" db="UniProtKB">
        <authorList>
            <consortium name="EnsemblPlants"/>
        </authorList>
    </citation>
    <scope>IDENTIFICATION</scope>
</reference>
<keyword evidence="2" id="KW-1185">Reference proteome</keyword>
<dbReference type="Gramene" id="TraesJUL7A03G03987190.1">
    <property type="protein sequence ID" value="TraesJUL7A03G03987190.1.CDS1"/>
    <property type="gene ID" value="TraesJUL7A03G03987190"/>
</dbReference>
<dbReference type="Gramene" id="TraesSTA7A03G03945860.1">
    <property type="protein sequence ID" value="TraesSTA7A03G03945860.1.CDS1"/>
    <property type="gene ID" value="TraesSTA7A03G03945860"/>
</dbReference>
<dbReference type="SMR" id="A0A3B6RHE0"/>
<name>A0A3B6RHE0_WHEAT</name>
<dbReference type="AlphaFoldDB" id="A0A3B6RHE0"/>
<dbReference type="OrthoDB" id="687641at2759"/>
<evidence type="ECO:0000313" key="1">
    <source>
        <dbReference type="EnsemblPlants" id="TraesCS7A02G342400.1.cds1"/>
    </source>
</evidence>
<protein>
    <recommendedName>
        <fullName evidence="3">MADS-box domain-containing protein</fullName>
    </recommendedName>
</protein>
<dbReference type="Gramene" id="TraesCS7A03G0842200.1">
    <property type="protein sequence ID" value="TraesCS7A03G0842200.1.CDS1"/>
    <property type="gene ID" value="TraesCS7A03G0842200"/>
</dbReference>
<dbReference type="Gramene" id="TraesARI7A03G03923970.2">
    <property type="protein sequence ID" value="TraesARI7A03G03923970.2.CDS1"/>
    <property type="gene ID" value="TraesARI7A03G03923970"/>
</dbReference>
<dbReference type="Gramene" id="TraesJAG7A03G03932560.2">
    <property type="protein sequence ID" value="TraesJAG7A03G03932560.2.CDS1"/>
    <property type="gene ID" value="TraesJAG7A03G03932560"/>
</dbReference>
<gene>
    <name evidence="1" type="primary">LOC123151464</name>
</gene>
<dbReference type="GO" id="GO:0000981">
    <property type="term" value="F:DNA-binding transcription factor activity, RNA polymerase II-specific"/>
    <property type="evidence" value="ECO:0000318"/>
    <property type="project" value="GO_Central"/>
</dbReference>
<dbReference type="EnsemblPlants" id="TraesCS7A02G342400.1">
    <property type="protein sequence ID" value="TraesCS7A02G342400.1.cds1"/>
    <property type="gene ID" value="TraesCS7A02G342400"/>
</dbReference>
<dbReference type="Proteomes" id="UP000019116">
    <property type="component" value="Chromosome 7A"/>
</dbReference>
<dbReference type="Gramene" id="TraesSYM7A03G03904000.1">
    <property type="protein sequence ID" value="TraesSYM7A03G03904000.1.CDS1"/>
    <property type="gene ID" value="TraesSYM7A03G03904000"/>
</dbReference>
<dbReference type="Gramene" id="TraesROB_scaffold_055256_01G000100.1">
    <property type="protein sequence ID" value="TraesROB_scaffold_055256_01G000100.1"/>
    <property type="gene ID" value="TraesROB_scaffold_055256_01G000100"/>
</dbReference>
<evidence type="ECO:0008006" key="3">
    <source>
        <dbReference type="Google" id="ProtNLM"/>
    </source>
</evidence>
<dbReference type="GeneID" id="123151464"/>
<dbReference type="Gramene" id="TraesCLE_scaffold_072088_01G000300.1">
    <property type="protein sequence ID" value="TraesCLE_scaffold_072088_01G000300.1"/>
    <property type="gene ID" value="TraesCLE_scaffold_072088_01G000300"/>
</dbReference>
<dbReference type="Gramene" id="TraesMAC7A03G03949920.1">
    <property type="protein sequence ID" value="TraesMAC7A03G03949920.1.CDS1"/>
    <property type="gene ID" value="TraesMAC7A03G03949920"/>
</dbReference>
<dbReference type="Gramene" id="TraesARI7A03G03923970.1">
    <property type="protein sequence ID" value="TraesARI7A03G03923970.1.CDS1"/>
    <property type="gene ID" value="TraesARI7A03G03923970"/>
</dbReference>
<dbReference type="Gramene" id="TraesJAG7A03G03932560.1">
    <property type="protein sequence ID" value="TraesJAG7A03G03932560.1.CDS1"/>
    <property type="gene ID" value="TraesJAG7A03G03932560"/>
</dbReference>
<dbReference type="OMA" id="QKENWWE"/>
<sequence>MATAKGTVRRRQDGDRTRENLQNRIRYRRDRLVQDAWEISELFAPHLAILAFPASGKAKPLLFGNPTLESVLRNVVVDADVGAETAEEAAARVAAMRREAGWIGARVAQEQARLRAVAEKVKAAQEEQGRAHWWEVDVDALGEAELPEFAAALDALRADVLRRLAMLAEDRKPPQWQW</sequence>
<dbReference type="Gramene" id="TraesCS7A02G342400.1">
    <property type="protein sequence ID" value="TraesCS7A02G342400.1.cds1"/>
    <property type="gene ID" value="TraesCS7A02G342400"/>
</dbReference>
<dbReference type="GO" id="GO:0006357">
    <property type="term" value="P:regulation of transcription by RNA polymerase II"/>
    <property type="evidence" value="ECO:0000318"/>
    <property type="project" value="GO_Central"/>
</dbReference>
<organism evidence="1">
    <name type="scientific">Triticum aestivum</name>
    <name type="common">Wheat</name>
    <dbReference type="NCBI Taxonomy" id="4565"/>
    <lineage>
        <taxon>Eukaryota</taxon>
        <taxon>Viridiplantae</taxon>
        <taxon>Streptophyta</taxon>
        <taxon>Embryophyta</taxon>
        <taxon>Tracheophyta</taxon>
        <taxon>Spermatophyta</taxon>
        <taxon>Magnoliopsida</taxon>
        <taxon>Liliopsida</taxon>
        <taxon>Poales</taxon>
        <taxon>Poaceae</taxon>
        <taxon>BOP clade</taxon>
        <taxon>Pooideae</taxon>
        <taxon>Triticodae</taxon>
        <taxon>Triticeae</taxon>
        <taxon>Triticinae</taxon>
        <taxon>Triticum</taxon>
    </lineage>
</organism>
<dbReference type="Gramene" id="TraesWEE_scaffold_121580_01G000100.1">
    <property type="protein sequence ID" value="TraesWEE_scaffold_121580_01G000100.1"/>
    <property type="gene ID" value="TraesWEE_scaffold_121580_01G000100"/>
</dbReference>
<dbReference type="Gramene" id="TraesPARA_EIv1.0_2310110.2">
    <property type="protein sequence ID" value="TraesPARA_EIv1.0_2310110.2.CDS1"/>
    <property type="gene ID" value="TraesPARA_EIv1.0_2310110"/>
</dbReference>